<protein>
    <submittedName>
        <fullName evidence="1">Uncharacterized protein</fullName>
    </submittedName>
</protein>
<proteinExistence type="predicted"/>
<keyword evidence="2" id="KW-1185">Reference proteome</keyword>
<name>A0ABQ0X1J4_9LACO</name>
<sequence length="58" mass="6408">MGSGVKFVLAGVLCRPRQRSVFKTWAMGLKPCPPRSSPFLTGPEALNTQNWSFKTDPN</sequence>
<evidence type="ECO:0000313" key="1">
    <source>
        <dbReference type="EMBL" id="GEO73116.1"/>
    </source>
</evidence>
<reference evidence="1 2" key="1">
    <citation type="submission" date="2019-07" db="EMBL/GenBank/DDBJ databases">
        <title>Whole genome shotgun sequence of Lactobacillus zymae NBRC 107157.</title>
        <authorList>
            <person name="Hosoyama A."/>
            <person name="Uohara A."/>
            <person name="Ohji S."/>
            <person name="Ichikawa N."/>
        </authorList>
    </citation>
    <scope>NUCLEOTIDE SEQUENCE [LARGE SCALE GENOMIC DNA]</scope>
    <source>
        <strain evidence="1 2">NBRC 107157</strain>
    </source>
</reference>
<evidence type="ECO:0000313" key="2">
    <source>
        <dbReference type="Proteomes" id="UP000321794"/>
    </source>
</evidence>
<accession>A0ABQ0X1J4</accession>
<comment type="caution">
    <text evidence="1">The sequence shown here is derived from an EMBL/GenBank/DDBJ whole genome shotgun (WGS) entry which is preliminary data.</text>
</comment>
<dbReference type="EMBL" id="BJZK01000037">
    <property type="protein sequence ID" value="GEO73116.1"/>
    <property type="molecule type" value="Genomic_DNA"/>
</dbReference>
<gene>
    <name evidence="1" type="ORF">LZY01_22840</name>
</gene>
<organism evidence="1 2">
    <name type="scientific">Levilactobacillus zymae</name>
    <dbReference type="NCBI Taxonomy" id="267363"/>
    <lineage>
        <taxon>Bacteria</taxon>
        <taxon>Bacillati</taxon>
        <taxon>Bacillota</taxon>
        <taxon>Bacilli</taxon>
        <taxon>Lactobacillales</taxon>
        <taxon>Lactobacillaceae</taxon>
        <taxon>Levilactobacillus</taxon>
    </lineage>
</organism>
<dbReference type="Proteomes" id="UP000321794">
    <property type="component" value="Unassembled WGS sequence"/>
</dbReference>